<dbReference type="EMBL" id="PGOL01002245">
    <property type="protein sequence ID" value="PKI49407.1"/>
    <property type="molecule type" value="Genomic_DNA"/>
</dbReference>
<sequence>MDIGGGIRVVGFDSGGGMAAGRVTDGGGTLAGRPVGFGSTVGPYPGGRVEFEEVRFGALSRAMSSAMSAAI</sequence>
<dbReference type="AlphaFoldDB" id="A0A2I0IZH5"/>
<organism evidence="1 2">
    <name type="scientific">Punica granatum</name>
    <name type="common">Pomegranate</name>
    <dbReference type="NCBI Taxonomy" id="22663"/>
    <lineage>
        <taxon>Eukaryota</taxon>
        <taxon>Viridiplantae</taxon>
        <taxon>Streptophyta</taxon>
        <taxon>Embryophyta</taxon>
        <taxon>Tracheophyta</taxon>
        <taxon>Spermatophyta</taxon>
        <taxon>Magnoliopsida</taxon>
        <taxon>eudicotyledons</taxon>
        <taxon>Gunneridae</taxon>
        <taxon>Pentapetalae</taxon>
        <taxon>rosids</taxon>
        <taxon>malvids</taxon>
        <taxon>Myrtales</taxon>
        <taxon>Lythraceae</taxon>
        <taxon>Punica</taxon>
    </lineage>
</organism>
<accession>A0A2I0IZH5</accession>
<gene>
    <name evidence="1" type="ORF">CRG98_030200</name>
</gene>
<name>A0A2I0IZH5_PUNGR</name>
<evidence type="ECO:0000313" key="1">
    <source>
        <dbReference type="EMBL" id="PKI49407.1"/>
    </source>
</evidence>
<dbReference type="Proteomes" id="UP000233551">
    <property type="component" value="Unassembled WGS sequence"/>
</dbReference>
<protein>
    <submittedName>
        <fullName evidence="1">Uncharacterized protein</fullName>
    </submittedName>
</protein>
<comment type="caution">
    <text evidence="1">The sequence shown here is derived from an EMBL/GenBank/DDBJ whole genome shotgun (WGS) entry which is preliminary data.</text>
</comment>
<proteinExistence type="predicted"/>
<reference evidence="1 2" key="1">
    <citation type="submission" date="2017-11" db="EMBL/GenBank/DDBJ databases">
        <title>De-novo sequencing of pomegranate (Punica granatum L.) genome.</title>
        <authorList>
            <person name="Akparov Z."/>
            <person name="Amiraslanov A."/>
            <person name="Hajiyeva S."/>
            <person name="Abbasov M."/>
            <person name="Kaur K."/>
            <person name="Hamwieh A."/>
            <person name="Solovyev V."/>
            <person name="Salamov A."/>
            <person name="Braich B."/>
            <person name="Kosarev P."/>
            <person name="Mahmoud A."/>
            <person name="Hajiyev E."/>
            <person name="Babayeva S."/>
            <person name="Izzatullayeva V."/>
            <person name="Mammadov A."/>
            <person name="Mammadov A."/>
            <person name="Sharifova S."/>
            <person name="Ojaghi J."/>
            <person name="Eynullazada K."/>
            <person name="Bayramov B."/>
            <person name="Abdulazimova A."/>
            <person name="Shahmuradov I."/>
        </authorList>
    </citation>
    <scope>NUCLEOTIDE SEQUENCE [LARGE SCALE GENOMIC DNA]</scope>
    <source>
        <strain evidence="2">cv. AG2017</strain>
        <tissue evidence="1">Leaf</tissue>
    </source>
</reference>
<evidence type="ECO:0000313" key="2">
    <source>
        <dbReference type="Proteomes" id="UP000233551"/>
    </source>
</evidence>
<keyword evidence="2" id="KW-1185">Reference proteome</keyword>